<evidence type="ECO:0000259" key="10">
    <source>
        <dbReference type="Pfam" id="PF19029"/>
    </source>
</evidence>
<dbReference type="PANTHER" id="PTHR35893">
    <property type="entry name" value="INNER MEMBRANE PROTEIN-RELATED"/>
    <property type="match status" value="1"/>
</dbReference>
<reference evidence="13 14" key="1">
    <citation type="journal article" date="2018" name="Front. Microbiol.">
        <title>Genetic and Phylogenetic Characteristics of Pasteurella multocida Isolates From Different Host Species.</title>
        <authorList>
            <person name="Peng Z."/>
            <person name="Liang W."/>
            <person name="Wang F."/>
            <person name="Xu Z."/>
            <person name="Xie Z."/>
            <person name="Lian Z."/>
            <person name="Hua L."/>
            <person name="Zhou R."/>
            <person name="Chen H."/>
            <person name="Wu B."/>
        </authorList>
    </citation>
    <scope>NUCLEOTIDE SEQUENCE [LARGE SCALE GENOMIC DNA]</scope>
    <source>
        <strain evidence="13 14">HNA06</strain>
    </source>
</reference>
<dbReference type="InterPro" id="IPR043605">
    <property type="entry name" value="DUF883_C"/>
</dbReference>
<comment type="similarity">
    <text evidence="2">Belongs to the ElaB/YgaM/YqjD family.</text>
</comment>
<dbReference type="GO" id="GO:0005886">
    <property type="term" value="C:plasma membrane"/>
    <property type="evidence" value="ECO:0007669"/>
    <property type="project" value="UniProtKB-SubCell"/>
</dbReference>
<keyword evidence="5" id="KW-0812">Transmembrane</keyword>
<keyword evidence="3" id="KW-1003">Cell membrane</keyword>
<dbReference type="KEGG" id="pmul:DR93_1442"/>
<feature type="domain" description="DUF883" evidence="10">
    <location>
        <begin position="74"/>
        <end position="103"/>
    </location>
</feature>
<gene>
    <name evidence="13" type="ORF">C2800_05200</name>
    <name evidence="11" type="ORF">NM948_02440</name>
    <name evidence="12" type="ORF">NQF69_01830</name>
</gene>
<dbReference type="Pfam" id="PF05957">
    <property type="entry name" value="DUF883"/>
    <property type="match status" value="1"/>
</dbReference>
<reference evidence="12" key="3">
    <citation type="submission" date="2022-07" db="EMBL/GenBank/DDBJ databases">
        <title>Sequence of Pasteurella multocoda 17BRD-035.</title>
        <authorList>
            <person name="Roy Chowdhury P."/>
            <person name="Alhamami T."/>
            <person name="Trott D.J."/>
            <person name="Djordvevic S.P."/>
        </authorList>
    </citation>
    <scope>NUCLEOTIDE SEQUENCE</scope>
    <source>
        <strain evidence="12">17BRD-035</strain>
    </source>
</reference>
<dbReference type="PANTHER" id="PTHR35893:SF3">
    <property type="entry name" value="INNER MEMBRANE PROTEIN"/>
    <property type="match status" value="1"/>
</dbReference>
<protein>
    <submittedName>
        <fullName evidence="13">DUF883 domain-containing protein</fullName>
    </submittedName>
    <submittedName>
        <fullName evidence="11">YqjD family protein</fullName>
    </submittedName>
</protein>
<feature type="domain" description="DUF883" evidence="9">
    <location>
        <begin position="10"/>
        <end position="62"/>
    </location>
</feature>
<evidence type="ECO:0000256" key="7">
    <source>
        <dbReference type="ARBA" id="ARBA00023136"/>
    </source>
</evidence>
<evidence type="ECO:0000256" key="1">
    <source>
        <dbReference type="ARBA" id="ARBA00004377"/>
    </source>
</evidence>
<keyword evidence="4" id="KW-0997">Cell inner membrane</keyword>
<dbReference type="GeneID" id="77208039"/>
<evidence type="ECO:0000256" key="3">
    <source>
        <dbReference type="ARBA" id="ARBA00022475"/>
    </source>
</evidence>
<dbReference type="InterPro" id="IPR043604">
    <property type="entry name" value="DUF883_N"/>
</dbReference>
<evidence type="ECO:0000256" key="6">
    <source>
        <dbReference type="ARBA" id="ARBA00022989"/>
    </source>
</evidence>
<dbReference type="Pfam" id="PF19029">
    <property type="entry name" value="DUF883_C"/>
    <property type="match status" value="1"/>
</dbReference>
<dbReference type="AlphaFoldDB" id="A0A1E3XIK9"/>
<dbReference type="Proteomes" id="UP001145481">
    <property type="component" value="Unassembled WGS sequence"/>
</dbReference>
<evidence type="ECO:0000313" key="12">
    <source>
        <dbReference type="EMBL" id="MDT3451509.1"/>
    </source>
</evidence>
<proteinExistence type="inferred from homology"/>
<evidence type="ECO:0000256" key="5">
    <source>
        <dbReference type="ARBA" id="ARBA00022692"/>
    </source>
</evidence>
<evidence type="ECO:0000259" key="9">
    <source>
        <dbReference type="Pfam" id="PF05957"/>
    </source>
</evidence>
<accession>A0A1E3XIK9</accession>
<dbReference type="EMBL" id="JANIEN010000001">
    <property type="protein sequence ID" value="MDT3451509.1"/>
    <property type="molecule type" value="Genomic_DNA"/>
</dbReference>
<organism evidence="11 15">
    <name type="scientific">Pasteurella multocida</name>
    <dbReference type="NCBI Taxonomy" id="747"/>
    <lineage>
        <taxon>Bacteria</taxon>
        <taxon>Pseudomonadati</taxon>
        <taxon>Pseudomonadota</taxon>
        <taxon>Gammaproteobacteria</taxon>
        <taxon>Pasteurellales</taxon>
        <taxon>Pasteurellaceae</taxon>
        <taxon>Pasteurella</taxon>
    </lineage>
</organism>
<dbReference type="RefSeq" id="WP_005722182.1">
    <property type="nucleotide sequence ID" value="NZ_AP025519.1"/>
</dbReference>
<evidence type="ECO:0000313" key="15">
    <source>
        <dbReference type="Proteomes" id="UP001145481"/>
    </source>
</evidence>
<keyword evidence="6" id="KW-1133">Transmembrane helix</keyword>
<dbReference type="EMBL" id="PPVL01000004">
    <property type="protein sequence ID" value="NNI78818.1"/>
    <property type="molecule type" value="Genomic_DNA"/>
</dbReference>
<comment type="subcellular location">
    <subcellularLocation>
        <location evidence="1">Cell inner membrane</location>
        <topology evidence="1">Single-pass membrane protein</topology>
    </subcellularLocation>
</comment>
<dbReference type="InterPro" id="IPR010279">
    <property type="entry name" value="YqjD/ElaB"/>
</dbReference>
<name>A0A1E3XIK9_PASMD</name>
<dbReference type="EMBL" id="JANJHC010000003">
    <property type="protein sequence ID" value="MDA5622416.1"/>
    <property type="molecule type" value="Genomic_DNA"/>
</dbReference>
<dbReference type="GO" id="GO:0043022">
    <property type="term" value="F:ribosome binding"/>
    <property type="evidence" value="ECO:0007669"/>
    <property type="project" value="InterPro"/>
</dbReference>
<dbReference type="Proteomes" id="UP000540079">
    <property type="component" value="Unassembled WGS sequence"/>
</dbReference>
<evidence type="ECO:0000256" key="4">
    <source>
        <dbReference type="ARBA" id="ARBA00022519"/>
    </source>
</evidence>
<evidence type="ECO:0000256" key="8">
    <source>
        <dbReference type="SAM" id="Coils"/>
    </source>
</evidence>
<feature type="coiled-coil region" evidence="8">
    <location>
        <begin position="9"/>
        <end position="55"/>
    </location>
</feature>
<comment type="caution">
    <text evidence="11">The sequence shown here is derived from an EMBL/GenBank/DDBJ whole genome shotgun (WGS) entry which is preliminary data.</text>
</comment>
<reference evidence="11" key="2">
    <citation type="submission" date="2022-07" db="EMBL/GenBank/DDBJ databases">
        <title>Genome-based characterization of novel serogroup A variants of Pasteurella multocida.</title>
        <authorList>
            <person name="Prajapati A."/>
            <person name="Yogisharadhya R."/>
            <person name="Mohanty N."/>
            <person name="Chanda M."/>
            <person name="Mendem S.K."/>
            <person name="Siddaramappa S."/>
            <person name="Shivachandra S.B."/>
        </authorList>
    </citation>
    <scope>NUCLEOTIDE SEQUENCE</scope>
    <source>
        <strain evidence="11">NIVEDIPm19</strain>
    </source>
</reference>
<evidence type="ECO:0000313" key="11">
    <source>
        <dbReference type="EMBL" id="MDA5622416.1"/>
    </source>
</evidence>
<sequence>MSKEFDKKRDELLSEIREILDNAEELFDEKSKASVDELKKLKSNLDSRVSKLQKQFGALKDDAVAGTKEVIKQTDELVQDNPYKAIGVAGVIGLLLGVLISKK</sequence>
<dbReference type="Proteomes" id="UP001182304">
    <property type="component" value="Unassembled WGS sequence"/>
</dbReference>
<keyword evidence="7" id="KW-0472">Membrane</keyword>
<keyword evidence="8" id="KW-0175">Coiled coil</keyword>
<evidence type="ECO:0000313" key="14">
    <source>
        <dbReference type="Proteomes" id="UP000540079"/>
    </source>
</evidence>
<evidence type="ECO:0000256" key="2">
    <source>
        <dbReference type="ARBA" id="ARBA00010423"/>
    </source>
</evidence>
<evidence type="ECO:0000313" key="13">
    <source>
        <dbReference type="EMBL" id="NNI78818.1"/>
    </source>
</evidence>